<feature type="domain" description="BZIP" evidence="6">
    <location>
        <begin position="194"/>
        <end position="209"/>
    </location>
</feature>
<comment type="caution">
    <text evidence="7">The sequence shown here is derived from an EMBL/GenBank/DDBJ whole genome shotgun (WGS) entry which is preliminary data.</text>
</comment>
<dbReference type="GO" id="GO:0003700">
    <property type="term" value="F:DNA-binding transcription factor activity"/>
    <property type="evidence" value="ECO:0007669"/>
    <property type="project" value="InterPro"/>
</dbReference>
<feature type="compositionally biased region" description="Pro residues" evidence="5">
    <location>
        <begin position="266"/>
        <end position="289"/>
    </location>
</feature>
<dbReference type="Pfam" id="PF00170">
    <property type="entry name" value="bZIP_1"/>
    <property type="match status" value="1"/>
</dbReference>
<evidence type="ECO:0000313" key="7">
    <source>
        <dbReference type="EMBL" id="KAF6175688.1"/>
    </source>
</evidence>
<comment type="subcellular location">
    <subcellularLocation>
        <location evidence="1">Nucleus</location>
    </subcellularLocation>
</comment>
<evidence type="ECO:0000259" key="6">
    <source>
        <dbReference type="PROSITE" id="PS00036"/>
    </source>
</evidence>
<reference evidence="7 8" key="1">
    <citation type="journal article" date="2020" name="IScience">
        <title>Genome Sequencing of the Endangered Kingdonia uniflora (Circaeasteraceae, Ranunculales) Reveals Potential Mechanisms of Evolutionary Specialization.</title>
        <authorList>
            <person name="Sun Y."/>
            <person name="Deng T."/>
            <person name="Zhang A."/>
            <person name="Moore M.J."/>
            <person name="Landis J.B."/>
            <person name="Lin N."/>
            <person name="Zhang H."/>
            <person name="Zhang X."/>
            <person name="Huang J."/>
            <person name="Zhang X."/>
            <person name="Sun H."/>
            <person name="Wang H."/>
        </authorList>
    </citation>
    <scope>NUCLEOTIDE SEQUENCE [LARGE SCALE GENOMIC DNA]</scope>
    <source>
        <strain evidence="7">TB1705</strain>
        <tissue evidence="7">Leaf</tissue>
    </source>
</reference>
<evidence type="ECO:0000313" key="8">
    <source>
        <dbReference type="Proteomes" id="UP000541444"/>
    </source>
</evidence>
<feature type="compositionally biased region" description="Low complexity" evidence="5">
    <location>
        <begin position="58"/>
        <end position="71"/>
    </location>
</feature>
<feature type="coiled-coil region" evidence="4">
    <location>
        <begin position="223"/>
        <end position="257"/>
    </location>
</feature>
<dbReference type="InterPro" id="IPR043452">
    <property type="entry name" value="BZIP46-like"/>
</dbReference>
<dbReference type="GO" id="GO:0003677">
    <property type="term" value="F:DNA binding"/>
    <property type="evidence" value="ECO:0007669"/>
    <property type="project" value="UniProtKB-KW"/>
</dbReference>
<accession>A0A7J7P926</accession>
<dbReference type="SMART" id="SM00338">
    <property type="entry name" value="BRLZ"/>
    <property type="match status" value="1"/>
</dbReference>
<evidence type="ECO:0000256" key="5">
    <source>
        <dbReference type="SAM" id="MobiDB-lite"/>
    </source>
</evidence>
<organism evidence="7 8">
    <name type="scientific">Kingdonia uniflora</name>
    <dbReference type="NCBI Taxonomy" id="39325"/>
    <lineage>
        <taxon>Eukaryota</taxon>
        <taxon>Viridiplantae</taxon>
        <taxon>Streptophyta</taxon>
        <taxon>Embryophyta</taxon>
        <taxon>Tracheophyta</taxon>
        <taxon>Spermatophyta</taxon>
        <taxon>Magnoliopsida</taxon>
        <taxon>Ranunculales</taxon>
        <taxon>Circaeasteraceae</taxon>
        <taxon>Kingdonia</taxon>
    </lineage>
</organism>
<evidence type="ECO:0000256" key="1">
    <source>
        <dbReference type="ARBA" id="ARBA00004123"/>
    </source>
</evidence>
<dbReference type="OrthoDB" id="644067at2759"/>
<name>A0A7J7P926_9MAGN</name>
<dbReference type="CDD" id="cd14707">
    <property type="entry name" value="bZIP_plant_BZIP46"/>
    <property type="match status" value="1"/>
</dbReference>
<keyword evidence="3" id="KW-0539">Nucleus</keyword>
<feature type="region of interest" description="Disordered" evidence="5">
    <location>
        <begin position="263"/>
        <end position="289"/>
    </location>
</feature>
<dbReference type="AlphaFoldDB" id="A0A7J7P926"/>
<evidence type="ECO:0000256" key="4">
    <source>
        <dbReference type="SAM" id="Coils"/>
    </source>
</evidence>
<keyword evidence="2" id="KW-0238">DNA-binding</keyword>
<proteinExistence type="predicted"/>
<dbReference type="PANTHER" id="PTHR22952:SF404">
    <property type="entry name" value="BZIP DOMAIN-CONTAINING PROTEIN"/>
    <property type="match status" value="1"/>
</dbReference>
<dbReference type="Proteomes" id="UP000541444">
    <property type="component" value="Unassembled WGS sequence"/>
</dbReference>
<dbReference type="GO" id="GO:0045893">
    <property type="term" value="P:positive regulation of DNA-templated transcription"/>
    <property type="evidence" value="ECO:0007669"/>
    <property type="project" value="InterPro"/>
</dbReference>
<keyword evidence="4" id="KW-0175">Coiled coil</keyword>
<dbReference type="Gene3D" id="1.20.5.170">
    <property type="match status" value="1"/>
</dbReference>
<dbReference type="GO" id="GO:0005634">
    <property type="term" value="C:nucleus"/>
    <property type="evidence" value="ECO:0007669"/>
    <property type="project" value="UniProtKB-SubCell"/>
</dbReference>
<keyword evidence="8" id="KW-1185">Reference proteome</keyword>
<dbReference type="PANTHER" id="PTHR22952">
    <property type="entry name" value="CAMP-RESPONSE ELEMENT BINDING PROTEIN-RELATED"/>
    <property type="match status" value="1"/>
</dbReference>
<gene>
    <name evidence="7" type="ORF">GIB67_022690</name>
</gene>
<evidence type="ECO:0000256" key="2">
    <source>
        <dbReference type="ARBA" id="ARBA00023125"/>
    </source>
</evidence>
<protein>
    <recommendedName>
        <fullName evidence="6">BZIP domain-containing protein</fullName>
    </recommendedName>
</protein>
<dbReference type="InterPro" id="IPR004827">
    <property type="entry name" value="bZIP"/>
</dbReference>
<dbReference type="EMBL" id="JACGCM010000155">
    <property type="protein sequence ID" value="KAF6175688.1"/>
    <property type="molecule type" value="Genomic_DNA"/>
</dbReference>
<feature type="region of interest" description="Disordered" evidence="5">
    <location>
        <begin position="52"/>
        <end position="76"/>
    </location>
</feature>
<evidence type="ECO:0000256" key="3">
    <source>
        <dbReference type="ARBA" id="ARBA00023242"/>
    </source>
</evidence>
<dbReference type="PROSITE" id="PS00036">
    <property type="entry name" value="BZIP_BASIC"/>
    <property type="match status" value="1"/>
</dbReference>
<sequence length="289" mass="32101">MGNPLIASPNSVQSPHFTFHDVPNKLGQSNPYKQFNNMNLDEFLDQKIGKVDTSSENAPSPGSMSTASSSMNPQPTPTTLEEFLIRSAGIDMNQDQNQEVVVTNQQPLMVDAMGHVSQTDWMQYQMAAMQQEQMEVYGSCLQVGGSLFTDDKPLSLPAPMQMVATNLSGSQTVVERKRRFSDEVMEKTIERRQKRMIKNRESAARSRARKQRLQNETLTRLFRNNVKAENSGTLAHINQLEEEVSELRKINARLLKQQCPRCLCAAPPPGSPTPASPSSESPPPSSPVV</sequence>